<evidence type="ECO:0000313" key="1">
    <source>
        <dbReference type="EMBL" id="KAF2422420.1"/>
    </source>
</evidence>
<reference evidence="1" key="1">
    <citation type="journal article" date="2020" name="Stud. Mycol.">
        <title>101 Dothideomycetes genomes: a test case for predicting lifestyles and emergence of pathogens.</title>
        <authorList>
            <person name="Haridas S."/>
            <person name="Albert R."/>
            <person name="Binder M."/>
            <person name="Bloem J."/>
            <person name="Labutti K."/>
            <person name="Salamov A."/>
            <person name="Andreopoulos B."/>
            <person name="Baker S."/>
            <person name="Barry K."/>
            <person name="Bills G."/>
            <person name="Bluhm B."/>
            <person name="Cannon C."/>
            <person name="Castanera R."/>
            <person name="Culley D."/>
            <person name="Daum C."/>
            <person name="Ezra D."/>
            <person name="Gonzalez J."/>
            <person name="Henrissat B."/>
            <person name="Kuo A."/>
            <person name="Liang C."/>
            <person name="Lipzen A."/>
            <person name="Lutzoni F."/>
            <person name="Magnuson J."/>
            <person name="Mondo S."/>
            <person name="Nolan M."/>
            <person name="Ohm R."/>
            <person name="Pangilinan J."/>
            <person name="Park H.-J."/>
            <person name="Ramirez L."/>
            <person name="Alfaro M."/>
            <person name="Sun H."/>
            <person name="Tritt A."/>
            <person name="Yoshinaga Y."/>
            <person name="Zwiers L.-H."/>
            <person name="Turgeon B."/>
            <person name="Goodwin S."/>
            <person name="Spatafora J."/>
            <person name="Crous P."/>
            <person name="Grigoriev I."/>
        </authorList>
    </citation>
    <scope>NUCLEOTIDE SEQUENCE</scope>
    <source>
        <strain evidence="1">CBS 130266</strain>
    </source>
</reference>
<dbReference type="SUPFAM" id="SSF52743">
    <property type="entry name" value="Subtilisin-like"/>
    <property type="match status" value="1"/>
</dbReference>
<organism evidence="1 2">
    <name type="scientific">Tothia fuscella</name>
    <dbReference type="NCBI Taxonomy" id="1048955"/>
    <lineage>
        <taxon>Eukaryota</taxon>
        <taxon>Fungi</taxon>
        <taxon>Dikarya</taxon>
        <taxon>Ascomycota</taxon>
        <taxon>Pezizomycotina</taxon>
        <taxon>Dothideomycetes</taxon>
        <taxon>Pleosporomycetidae</taxon>
        <taxon>Venturiales</taxon>
        <taxon>Cylindrosympodiaceae</taxon>
        <taxon>Tothia</taxon>
    </lineage>
</organism>
<comment type="caution">
    <text evidence="1">The sequence shown here is derived from an EMBL/GenBank/DDBJ whole genome shotgun (WGS) entry which is preliminary data.</text>
</comment>
<accession>A0A9P4TUC9</accession>
<keyword evidence="2" id="KW-1185">Reference proteome</keyword>
<name>A0A9P4TUC9_9PEZI</name>
<dbReference type="EMBL" id="MU007090">
    <property type="protein sequence ID" value="KAF2422420.1"/>
    <property type="molecule type" value="Genomic_DNA"/>
</dbReference>
<dbReference type="GO" id="GO:0004252">
    <property type="term" value="F:serine-type endopeptidase activity"/>
    <property type="evidence" value="ECO:0007669"/>
    <property type="project" value="InterPro"/>
</dbReference>
<sequence>MTTDYTNGRGHGTAMLSKIVGHQLGVAKRATPIIVRVPRQRTVPMGAGAATSWDYLDAVSKVVIDVGGGKKAILSMSWYFPRKNNENGLWTFPHQSLPNTDDSDGFRVRLRMLLRQLVNAGVSIICGSGNDISKLMAGQLVMANLAAVWITFQN</sequence>
<dbReference type="AlphaFoldDB" id="A0A9P4TUC9"/>
<dbReference type="GO" id="GO:0006508">
    <property type="term" value="P:proteolysis"/>
    <property type="evidence" value="ECO:0007669"/>
    <property type="project" value="InterPro"/>
</dbReference>
<dbReference type="InterPro" id="IPR036852">
    <property type="entry name" value="Peptidase_S8/S53_dom_sf"/>
</dbReference>
<dbReference type="Proteomes" id="UP000800235">
    <property type="component" value="Unassembled WGS sequence"/>
</dbReference>
<protein>
    <submittedName>
        <fullName evidence="1">Uncharacterized protein</fullName>
    </submittedName>
</protein>
<proteinExistence type="predicted"/>
<dbReference type="OrthoDB" id="3797974at2759"/>
<gene>
    <name evidence="1" type="ORF">EJ08DRAFT_478963</name>
</gene>
<dbReference type="Gene3D" id="3.40.50.200">
    <property type="entry name" value="Peptidase S8/S53 domain"/>
    <property type="match status" value="1"/>
</dbReference>
<evidence type="ECO:0000313" key="2">
    <source>
        <dbReference type="Proteomes" id="UP000800235"/>
    </source>
</evidence>